<dbReference type="GO" id="GO:0030148">
    <property type="term" value="P:sphingolipid biosynthetic process"/>
    <property type="evidence" value="ECO:0007669"/>
    <property type="project" value="TreeGrafter"/>
</dbReference>
<comment type="catalytic activity">
    <reaction evidence="10">
        <text>a very-long-chain acyl-CoA + malonyl-CoA + H(+) = a very-long-chain 3-oxoacyl-CoA + CO2 + CoA</text>
        <dbReference type="Rhea" id="RHEA:32727"/>
        <dbReference type="ChEBI" id="CHEBI:15378"/>
        <dbReference type="ChEBI" id="CHEBI:16526"/>
        <dbReference type="ChEBI" id="CHEBI:57287"/>
        <dbReference type="ChEBI" id="CHEBI:57384"/>
        <dbReference type="ChEBI" id="CHEBI:90725"/>
        <dbReference type="ChEBI" id="CHEBI:90736"/>
        <dbReference type="EC" id="2.3.1.199"/>
    </reaction>
</comment>
<evidence type="ECO:0000256" key="1">
    <source>
        <dbReference type="ARBA" id="ARBA00004141"/>
    </source>
</evidence>
<accession>A0A8C4JAZ4</accession>
<comment type="similarity">
    <text evidence="10">Belongs to the ELO family.</text>
</comment>
<keyword evidence="13" id="KW-1185">Reference proteome</keyword>
<feature type="transmembrane region" description="Helical" evidence="10">
    <location>
        <begin position="243"/>
        <end position="262"/>
    </location>
</feature>
<dbReference type="Proteomes" id="UP000694423">
    <property type="component" value="Unplaced"/>
</dbReference>
<evidence type="ECO:0000313" key="13">
    <source>
        <dbReference type="Proteomes" id="UP000694423"/>
    </source>
</evidence>
<dbReference type="GO" id="GO:0005789">
    <property type="term" value="C:endoplasmic reticulum membrane"/>
    <property type="evidence" value="ECO:0007669"/>
    <property type="project" value="TreeGrafter"/>
</dbReference>
<reference evidence="12" key="1">
    <citation type="submission" date="2025-08" db="UniProtKB">
        <authorList>
            <consortium name="Ensembl"/>
        </authorList>
    </citation>
    <scope>IDENTIFICATION</scope>
</reference>
<keyword evidence="7 10" id="KW-0443">Lipid metabolism</keyword>
<organism evidence="12 13">
    <name type="scientific">Dromaius novaehollandiae</name>
    <name type="common">Emu</name>
    <dbReference type="NCBI Taxonomy" id="8790"/>
    <lineage>
        <taxon>Eukaryota</taxon>
        <taxon>Metazoa</taxon>
        <taxon>Chordata</taxon>
        <taxon>Craniata</taxon>
        <taxon>Vertebrata</taxon>
        <taxon>Euteleostomi</taxon>
        <taxon>Archelosauria</taxon>
        <taxon>Archosauria</taxon>
        <taxon>Dinosauria</taxon>
        <taxon>Saurischia</taxon>
        <taxon>Theropoda</taxon>
        <taxon>Coelurosauria</taxon>
        <taxon>Aves</taxon>
        <taxon>Palaeognathae</taxon>
        <taxon>Casuariiformes</taxon>
        <taxon>Dromaiidae</taxon>
        <taxon>Dromaius</taxon>
    </lineage>
</organism>
<dbReference type="PANTHER" id="PTHR11157">
    <property type="entry name" value="FATTY ACID ACYL TRANSFERASE-RELATED"/>
    <property type="match status" value="1"/>
</dbReference>
<dbReference type="PROSITE" id="PS01188">
    <property type="entry name" value="ELO"/>
    <property type="match status" value="1"/>
</dbReference>
<keyword evidence="6 10" id="KW-1133">Transmembrane helix</keyword>
<gene>
    <name evidence="12" type="primary">ELOVL3</name>
</gene>
<evidence type="ECO:0000256" key="2">
    <source>
        <dbReference type="ARBA" id="ARBA00022516"/>
    </source>
</evidence>
<reference evidence="12" key="2">
    <citation type="submission" date="2025-09" db="UniProtKB">
        <authorList>
            <consortium name="Ensembl"/>
        </authorList>
    </citation>
    <scope>IDENTIFICATION</scope>
</reference>
<feature type="signal peptide" evidence="11">
    <location>
        <begin position="1"/>
        <end position="16"/>
    </location>
</feature>
<dbReference type="AlphaFoldDB" id="A0A8C4JAZ4"/>
<dbReference type="GO" id="GO:0019367">
    <property type="term" value="P:fatty acid elongation, saturated fatty acid"/>
    <property type="evidence" value="ECO:0007669"/>
    <property type="project" value="TreeGrafter"/>
</dbReference>
<evidence type="ECO:0000256" key="6">
    <source>
        <dbReference type="ARBA" id="ARBA00022989"/>
    </source>
</evidence>
<evidence type="ECO:0000256" key="3">
    <source>
        <dbReference type="ARBA" id="ARBA00022679"/>
    </source>
</evidence>
<dbReference type="PANTHER" id="PTHR11157:SF68">
    <property type="entry name" value="ELONGATION OF VERY LONG CHAIN FATTY ACIDS PROTEIN 3"/>
    <property type="match status" value="1"/>
</dbReference>
<keyword evidence="2 10" id="KW-0444">Lipid biosynthesis</keyword>
<dbReference type="InterPro" id="IPR002076">
    <property type="entry name" value="ELO_fam"/>
</dbReference>
<feature type="transmembrane region" description="Helical" evidence="10">
    <location>
        <begin position="150"/>
        <end position="167"/>
    </location>
</feature>
<proteinExistence type="inferred from homology"/>
<evidence type="ECO:0000256" key="5">
    <source>
        <dbReference type="ARBA" id="ARBA00022832"/>
    </source>
</evidence>
<dbReference type="Pfam" id="PF01151">
    <property type="entry name" value="ELO"/>
    <property type="match status" value="1"/>
</dbReference>
<feature type="transmembrane region" description="Helical" evidence="10">
    <location>
        <begin position="122"/>
        <end position="143"/>
    </location>
</feature>
<feature type="transmembrane region" description="Helical" evidence="10">
    <location>
        <begin position="74"/>
        <end position="93"/>
    </location>
</feature>
<keyword evidence="11" id="KW-0732">Signal</keyword>
<keyword evidence="4 10" id="KW-0812">Transmembrane</keyword>
<dbReference type="InterPro" id="IPR030457">
    <property type="entry name" value="ELO_CS"/>
</dbReference>
<name>A0A8C4JAZ4_DRONO</name>
<keyword evidence="8 10" id="KW-0472">Membrane</keyword>
<protein>
    <recommendedName>
        <fullName evidence="10">Elongation of very long chain fatty acids protein</fullName>
        <ecNumber evidence="10">2.3.1.199</ecNumber>
    </recommendedName>
    <alternativeName>
        <fullName evidence="10">Very-long-chain 3-oxoacyl-CoA synthase</fullName>
    </alternativeName>
</protein>
<dbReference type="GO" id="GO:0034626">
    <property type="term" value="P:fatty acid elongation, polyunsaturated fatty acid"/>
    <property type="evidence" value="ECO:0007669"/>
    <property type="project" value="TreeGrafter"/>
</dbReference>
<evidence type="ECO:0000256" key="10">
    <source>
        <dbReference type="RuleBase" id="RU361115"/>
    </source>
</evidence>
<keyword evidence="5 10" id="KW-0276">Fatty acid metabolism</keyword>
<feature type="chain" id="PRO_5034589953" description="Elongation of very long chain fatty acids protein" evidence="11">
    <location>
        <begin position="17"/>
        <end position="275"/>
    </location>
</feature>
<feature type="transmembrane region" description="Helical" evidence="10">
    <location>
        <begin position="40"/>
        <end position="62"/>
    </location>
</feature>
<dbReference type="GO" id="GO:0042761">
    <property type="term" value="P:very long-chain fatty acid biosynthetic process"/>
    <property type="evidence" value="ECO:0007669"/>
    <property type="project" value="TreeGrafter"/>
</dbReference>
<evidence type="ECO:0000256" key="9">
    <source>
        <dbReference type="ARBA" id="ARBA00023160"/>
    </source>
</evidence>
<feature type="transmembrane region" description="Helical" evidence="10">
    <location>
        <begin position="204"/>
        <end position="231"/>
    </location>
</feature>
<dbReference type="Ensembl" id="ENSDNVT00000005655.1">
    <property type="protein sequence ID" value="ENSDNVP00000004710.1"/>
    <property type="gene ID" value="ENSDNVG00000003362.1"/>
</dbReference>
<evidence type="ECO:0000313" key="12">
    <source>
        <dbReference type="Ensembl" id="ENSDNVP00000004710.1"/>
    </source>
</evidence>
<evidence type="ECO:0000256" key="4">
    <source>
        <dbReference type="ARBA" id="ARBA00022692"/>
    </source>
</evidence>
<keyword evidence="3 10" id="KW-0808">Transferase</keyword>
<keyword evidence="9 10" id="KW-0275">Fatty acid biosynthesis</keyword>
<sequence>MMMMVMVMMDVSFNLSALLPQQEFERRFDEREALQWVQNNWSKTFSFAVAYMIVIFGGQHVMKERTGYKLRKALTLWSLGLALFSAIGTHRTWSHMAYILSTEGFRQLVCGQSYFVSSTTKFWAYIFVLSKVLELGDTVFIVLRKKRLIFLHWYHHIVTMIYSWFAYKQLAPGSTLFASINFAVHTFMYSYYAMRAAGFWVPSYIAMAVTFSQILQMVVGVIVNILLLFWLEKEILHDTSLCIFFSFVMYLSYFVLFCNFFLKTYLKNAKKSKGE</sequence>
<dbReference type="GO" id="GO:0009922">
    <property type="term" value="F:fatty acid elongase activity"/>
    <property type="evidence" value="ECO:0007669"/>
    <property type="project" value="UniProtKB-EC"/>
</dbReference>
<evidence type="ECO:0000256" key="11">
    <source>
        <dbReference type="SAM" id="SignalP"/>
    </source>
</evidence>
<dbReference type="GO" id="GO:0034625">
    <property type="term" value="P:fatty acid elongation, monounsaturated fatty acid"/>
    <property type="evidence" value="ECO:0007669"/>
    <property type="project" value="TreeGrafter"/>
</dbReference>
<evidence type="ECO:0000256" key="8">
    <source>
        <dbReference type="ARBA" id="ARBA00023136"/>
    </source>
</evidence>
<dbReference type="EC" id="2.3.1.199" evidence="10"/>
<evidence type="ECO:0000256" key="7">
    <source>
        <dbReference type="ARBA" id="ARBA00023098"/>
    </source>
</evidence>
<comment type="subcellular location">
    <subcellularLocation>
        <location evidence="1">Membrane</location>
        <topology evidence="1">Multi-pass membrane protein</topology>
    </subcellularLocation>
</comment>